<organism evidence="2 3">
    <name type="scientific">Plasmodium yoelii 17X</name>
    <dbReference type="NCBI Taxonomy" id="1323249"/>
    <lineage>
        <taxon>Eukaryota</taxon>
        <taxon>Sar</taxon>
        <taxon>Alveolata</taxon>
        <taxon>Apicomplexa</taxon>
        <taxon>Aconoidasida</taxon>
        <taxon>Haemosporida</taxon>
        <taxon>Plasmodiidae</taxon>
        <taxon>Plasmodium</taxon>
        <taxon>Plasmodium (Vinckeia)</taxon>
    </lineage>
</organism>
<dbReference type="OrthoDB" id="10257284at2759"/>
<keyword evidence="1" id="KW-0472">Membrane</keyword>
<feature type="non-terminal residue" evidence="2">
    <location>
        <position position="708"/>
    </location>
</feature>
<keyword evidence="1" id="KW-1133">Transmembrane helix</keyword>
<feature type="transmembrane region" description="Helical" evidence="1">
    <location>
        <begin position="668"/>
        <end position="692"/>
    </location>
</feature>
<keyword evidence="3" id="KW-1185">Reference proteome</keyword>
<reference evidence="2 3" key="1">
    <citation type="submission" date="2013-11" db="EMBL/GenBank/DDBJ databases">
        <title>The Genome Sequence of Plasmodium yoelii 17X.</title>
        <authorList>
            <consortium name="The Broad Institute Genomics Platform"/>
            <consortium name="The Broad Institute Genome Sequencing Center for Infectious Disease"/>
            <person name="Neafsey D."/>
            <person name="Adams J."/>
            <person name="Walker B."/>
            <person name="Young S.K."/>
            <person name="Zeng Q."/>
            <person name="Gargeya S."/>
            <person name="Fitzgerald M."/>
            <person name="Haas B."/>
            <person name="Abouelleil A."/>
            <person name="Alvarado L."/>
            <person name="Chapman S.B."/>
            <person name="Gainer-Dewar J."/>
            <person name="Goldberg J."/>
            <person name="Griggs A."/>
            <person name="Gujja S."/>
            <person name="Hansen M."/>
            <person name="Howarth C."/>
            <person name="Imamovic A."/>
            <person name="Ireland A."/>
            <person name="Larimer J."/>
            <person name="McCowan C."/>
            <person name="Murphy C."/>
            <person name="Pearson M."/>
            <person name="Poon T.W."/>
            <person name="Priest M."/>
            <person name="Roberts A."/>
            <person name="Saif S."/>
            <person name="Shea T."/>
            <person name="Sykes S."/>
            <person name="Wortman J."/>
            <person name="Nusbaum C."/>
            <person name="Birren B."/>
        </authorList>
    </citation>
    <scope>NUCLEOTIDE SEQUENCE [LARGE SCALE GENOMIC DNA]</scope>
    <source>
        <strain evidence="2 3">17X</strain>
    </source>
</reference>
<feature type="transmembrane region" description="Helical" evidence="1">
    <location>
        <begin position="266"/>
        <end position="289"/>
    </location>
</feature>
<feature type="transmembrane region" description="Helical" evidence="1">
    <location>
        <begin position="372"/>
        <end position="397"/>
    </location>
</feature>
<dbReference type="AlphaFoldDB" id="V7PEE2"/>
<proteinExistence type="predicted"/>
<dbReference type="Proteomes" id="UP000018538">
    <property type="component" value="Unassembled WGS sequence"/>
</dbReference>
<protein>
    <submittedName>
        <fullName evidence="2">Uncharacterized protein</fullName>
    </submittedName>
</protein>
<evidence type="ECO:0000313" key="2">
    <source>
        <dbReference type="EMBL" id="ETB57097.1"/>
    </source>
</evidence>
<dbReference type="SUPFAM" id="SSF53254">
    <property type="entry name" value="Phosphoglycerate mutase-like"/>
    <property type="match status" value="1"/>
</dbReference>
<dbReference type="EMBL" id="KI635808">
    <property type="protein sequence ID" value="ETB57097.1"/>
    <property type="molecule type" value="Genomic_DNA"/>
</dbReference>
<dbReference type="InterPro" id="IPR029033">
    <property type="entry name" value="His_PPase_superfam"/>
</dbReference>
<evidence type="ECO:0000313" key="3">
    <source>
        <dbReference type="Proteomes" id="UP000018538"/>
    </source>
</evidence>
<dbReference type="Gene3D" id="3.40.50.1240">
    <property type="entry name" value="Phosphoglycerate mutase-like"/>
    <property type="match status" value="1"/>
</dbReference>
<name>V7PEE2_PLAYE</name>
<keyword evidence="1" id="KW-0812">Transmembrane</keyword>
<accession>V7PEE2</accession>
<sequence length="708" mass="86966">MLRKKDAEKNENKNEKEIHISFYNKLKKRNEKKKKLKEHLCCSFKLYNLRRNGYFNFYNFPKKLLICRKCIFTHFEMNVVANIIFMRHGARTPKKKIKNIWPFVEKKGDLTYLGFEQSIKIGEYLREHYHSLKKLNKKLNKKYNKRSNKRLNKKHNKKRCRHVGDDNVFKFFEWNEEHPIKEMLNYFICVNKLNSTERPLFMNDRIIENCLFLNYINYFYFHKKHLVKKKIKNYDIKKKKKNYDKFIKLINKYLSIRTTNSERCKLTAYAIICGILGINKNIYISFFLLKYINNINFFQDIWKIFKIFYKETFNNYIYSHIWNIWWNKNKEGLENYNFIFSYNVEKTLEFDSNLCYYKNKYNYTKIIQRYDLFMNIISFTNFYINIFFYFLKILYILSSIVKVSERDTIMLPNLKSKNDYIKFLKNYILDNSNIYNFLNYYYKTEISIIYYLTKWQSNYICRFSLMLNNKYSTYSGGGEKNKAVIMQTEKNNRIGMIQNKISIILKNYNSTLYILKKKLNKYIILNDIKKINYSSCYIKNYLHLPILVNLKNMDMNSHKIKRNKIKPISYWCDKNDYMELHNYKYHIFKRRQKNVKIIKQFVSSYDAYLYHNINIIFDIKKGYKNLEPKEINSQNFVQKKHEKINKLFFNKIYQCYKWMMKFEYKNKYLSWACSGLSLIDVVINFLISARLFEIFEKNKKIKQKKQKK</sequence>
<evidence type="ECO:0000256" key="1">
    <source>
        <dbReference type="SAM" id="Phobius"/>
    </source>
</evidence>
<gene>
    <name evidence="2" type="ORF">YYC_04934</name>
</gene>